<accession>A0A1D2MXU4</accession>
<reference evidence="4 5" key="1">
    <citation type="journal article" date="2016" name="Genome Biol. Evol.">
        <title>Gene Family Evolution Reflects Adaptation to Soil Environmental Stressors in the Genome of the Collembolan Orchesella cincta.</title>
        <authorList>
            <person name="Faddeeva-Vakhrusheva A."/>
            <person name="Derks M.F."/>
            <person name="Anvar S.Y."/>
            <person name="Agamennone V."/>
            <person name="Suring W."/>
            <person name="Smit S."/>
            <person name="van Straalen N.M."/>
            <person name="Roelofs D."/>
        </authorList>
    </citation>
    <scope>NUCLEOTIDE SEQUENCE [LARGE SCALE GENOMIC DNA]</scope>
    <source>
        <tissue evidence="4">Mixed pool</tissue>
    </source>
</reference>
<gene>
    <name evidence="4" type="ORF">Ocin01_08883</name>
</gene>
<sequence length="204" mass="22232">MTSTGDTNVKGQDYNDQGITEDTTTLADTDKESAVGCIATNEDKAVAENGEGGGLLAVSHHNVDLGSLELIQQHTNAKHPGSMSNDMIFKCEKCGVHFARMDLYNEHAKLHAEGKVVPPKPDCRPKLRAIEPKVGGSSGITGRLTRTMVRPYAASSVSFKLQGMEHMTIQCPEYHYELSCNNMSTVVQADGQPKYEWIIDVPPQ</sequence>
<dbReference type="Gene3D" id="3.30.160.60">
    <property type="entry name" value="Classic Zinc Finger"/>
    <property type="match status" value="1"/>
</dbReference>
<dbReference type="PROSITE" id="PS50157">
    <property type="entry name" value="ZINC_FINGER_C2H2_2"/>
    <property type="match status" value="1"/>
</dbReference>
<protein>
    <submittedName>
        <fullName evidence="4">Putative zinc finger protein</fullName>
    </submittedName>
</protein>
<comment type="caution">
    <text evidence="4">The sequence shown here is derived from an EMBL/GenBank/DDBJ whole genome shotgun (WGS) entry which is preliminary data.</text>
</comment>
<keyword evidence="1" id="KW-0863">Zinc-finger</keyword>
<dbReference type="InterPro" id="IPR013087">
    <property type="entry name" value="Znf_C2H2_type"/>
</dbReference>
<evidence type="ECO:0000256" key="2">
    <source>
        <dbReference type="SAM" id="MobiDB-lite"/>
    </source>
</evidence>
<feature type="region of interest" description="Disordered" evidence="2">
    <location>
        <begin position="1"/>
        <end position="22"/>
    </location>
</feature>
<keyword evidence="1" id="KW-0479">Metal-binding</keyword>
<name>A0A1D2MXU4_ORCCI</name>
<dbReference type="EMBL" id="LJIJ01000409">
    <property type="protein sequence ID" value="ODM97812.1"/>
    <property type="molecule type" value="Genomic_DNA"/>
</dbReference>
<dbReference type="Proteomes" id="UP000094527">
    <property type="component" value="Unassembled WGS sequence"/>
</dbReference>
<evidence type="ECO:0000259" key="3">
    <source>
        <dbReference type="PROSITE" id="PS50157"/>
    </source>
</evidence>
<proteinExistence type="predicted"/>
<feature type="domain" description="C2H2-type" evidence="3">
    <location>
        <begin position="89"/>
        <end position="116"/>
    </location>
</feature>
<evidence type="ECO:0000256" key="1">
    <source>
        <dbReference type="PROSITE-ProRule" id="PRU00042"/>
    </source>
</evidence>
<evidence type="ECO:0000313" key="5">
    <source>
        <dbReference type="Proteomes" id="UP000094527"/>
    </source>
</evidence>
<dbReference type="AlphaFoldDB" id="A0A1D2MXU4"/>
<dbReference type="PROSITE" id="PS00028">
    <property type="entry name" value="ZINC_FINGER_C2H2_1"/>
    <property type="match status" value="1"/>
</dbReference>
<organism evidence="4 5">
    <name type="scientific">Orchesella cincta</name>
    <name type="common">Springtail</name>
    <name type="synonym">Podura cincta</name>
    <dbReference type="NCBI Taxonomy" id="48709"/>
    <lineage>
        <taxon>Eukaryota</taxon>
        <taxon>Metazoa</taxon>
        <taxon>Ecdysozoa</taxon>
        <taxon>Arthropoda</taxon>
        <taxon>Hexapoda</taxon>
        <taxon>Collembola</taxon>
        <taxon>Entomobryomorpha</taxon>
        <taxon>Entomobryoidea</taxon>
        <taxon>Orchesellidae</taxon>
        <taxon>Orchesellinae</taxon>
        <taxon>Orchesella</taxon>
    </lineage>
</organism>
<keyword evidence="5" id="KW-1185">Reference proteome</keyword>
<evidence type="ECO:0000313" key="4">
    <source>
        <dbReference type="EMBL" id="ODM97812.1"/>
    </source>
</evidence>
<keyword evidence="1" id="KW-0862">Zinc</keyword>
<dbReference type="GO" id="GO:0008270">
    <property type="term" value="F:zinc ion binding"/>
    <property type="evidence" value="ECO:0007669"/>
    <property type="project" value="UniProtKB-KW"/>
</dbReference>